<dbReference type="STRING" id="1873176.BFN67_10325"/>
<dbReference type="AlphaFoldDB" id="A0A1V8RVE0"/>
<dbReference type="OrthoDB" id="7852244at2"/>
<gene>
    <name evidence="2" type="ORF">BFN67_10325</name>
</gene>
<evidence type="ECO:0000313" key="2">
    <source>
        <dbReference type="EMBL" id="OQM77171.1"/>
    </source>
</evidence>
<dbReference type="EMBL" id="MDET01000002">
    <property type="protein sequence ID" value="OQM77171.1"/>
    <property type="molecule type" value="Genomic_DNA"/>
</dbReference>
<name>A0A1V8RVE0_9HYPH</name>
<dbReference type="Proteomes" id="UP000191905">
    <property type="component" value="Unassembled WGS sequence"/>
</dbReference>
<proteinExistence type="predicted"/>
<protein>
    <recommendedName>
        <fullName evidence="4">DUF2155 domain-containing protein</fullName>
    </recommendedName>
</protein>
<accession>A0A1V8RVE0</accession>
<organism evidence="2 3">
    <name type="scientific">Manganibacter manganicus</name>
    <dbReference type="NCBI Taxonomy" id="1873176"/>
    <lineage>
        <taxon>Bacteria</taxon>
        <taxon>Pseudomonadati</taxon>
        <taxon>Pseudomonadota</taxon>
        <taxon>Alphaproteobacteria</taxon>
        <taxon>Hyphomicrobiales</taxon>
        <taxon>Phyllobacteriaceae</taxon>
        <taxon>Manganibacter</taxon>
    </lineage>
</organism>
<comment type="caution">
    <text evidence="2">The sequence shown here is derived from an EMBL/GenBank/DDBJ whole genome shotgun (WGS) entry which is preliminary data.</text>
</comment>
<reference evidence="2 3" key="1">
    <citation type="journal article" date="2016" name="Int. J. Syst. Evol. Microbiol.">
        <title>Pseudaminobacter manganicus sp. nov., isolated from sludge of a manganese mine.</title>
        <authorList>
            <person name="Li J."/>
            <person name="Huang J."/>
            <person name="Liao S."/>
            <person name="Wang G."/>
        </authorList>
    </citation>
    <scope>NUCLEOTIDE SEQUENCE [LARGE SCALE GENOMIC DNA]</scope>
    <source>
        <strain evidence="2 3">JH-7</strain>
    </source>
</reference>
<keyword evidence="1" id="KW-0732">Signal</keyword>
<dbReference type="RefSeq" id="WP_080918005.1">
    <property type="nucleotide sequence ID" value="NZ_MDET01000002.1"/>
</dbReference>
<feature type="chain" id="PRO_5012958029" description="DUF2155 domain-containing protein" evidence="1">
    <location>
        <begin position="24"/>
        <end position="163"/>
    </location>
</feature>
<evidence type="ECO:0000256" key="1">
    <source>
        <dbReference type="SAM" id="SignalP"/>
    </source>
</evidence>
<keyword evidence="3" id="KW-1185">Reference proteome</keyword>
<sequence length="163" mass="17200">MRPAAVRLALAVCAVVPAAPAFAAGPIELAVYDDRDGVAEIDFTPVDQSATITNRFRMIFADAVILDGRVEWSDNAARPYGTLTRNCPSGDVTDDELAACTLWSGVVYTADEMGAVGLLPRQGESAPRNLIFSGLGPALANGRGDAAPAKTPWDVFFLKGCQE</sequence>
<feature type="signal peptide" evidence="1">
    <location>
        <begin position="1"/>
        <end position="23"/>
    </location>
</feature>
<evidence type="ECO:0000313" key="3">
    <source>
        <dbReference type="Proteomes" id="UP000191905"/>
    </source>
</evidence>
<evidence type="ECO:0008006" key="4">
    <source>
        <dbReference type="Google" id="ProtNLM"/>
    </source>
</evidence>